<dbReference type="SUPFAM" id="SSF81508">
    <property type="entry name" value="Ubiquinone-binding protein QP-C of cytochrome bc1 complex (Ubiquinol-cytochrome c reductase)"/>
    <property type="match status" value="1"/>
</dbReference>
<evidence type="ECO:0000256" key="12">
    <source>
        <dbReference type="ARBA" id="ARBA00047105"/>
    </source>
</evidence>
<comment type="similarity">
    <text evidence="2 13">Belongs to the UQCRQ/QCR8 family.</text>
</comment>
<evidence type="ECO:0000313" key="16">
    <source>
        <dbReference type="RefSeq" id="XP_033352048.1"/>
    </source>
</evidence>
<comment type="function">
    <text evidence="13">Component of the ubiquinol-cytochrome c oxidoreductase, a multisubunit transmembrane complex that is part of the mitochondrial electron transport chain which drives oxidative phosphorylation. The complex plays an important role in the uptake of multiple carbon sources present in different host niches.</text>
</comment>
<dbReference type="PANTHER" id="PTHR12119">
    <property type="entry name" value="UBIQUINOL-CYTOCHROME C REDUCTASE COMPLEX UBIQUINONE-BINDING PROTEIN QP-C"/>
    <property type="match status" value="1"/>
</dbReference>
<dbReference type="GO" id="GO:0006122">
    <property type="term" value="P:mitochondrial electron transport, ubiquinol to cytochrome c"/>
    <property type="evidence" value="ECO:0007669"/>
    <property type="project" value="UniProtKB-UniRule"/>
</dbReference>
<dbReference type="Pfam" id="PF02939">
    <property type="entry name" value="UcrQ"/>
    <property type="match status" value="1"/>
</dbReference>
<dbReference type="PANTHER" id="PTHR12119:SF2">
    <property type="entry name" value="CYTOCHROME B-C1 COMPLEX SUBUNIT 8"/>
    <property type="match status" value="1"/>
</dbReference>
<evidence type="ECO:0000256" key="9">
    <source>
        <dbReference type="ARBA" id="ARBA00022989"/>
    </source>
</evidence>
<dbReference type="AlphaFoldDB" id="A0A6J3KGM4"/>
<dbReference type="CTD" id="39950"/>
<comment type="subunit">
    <text evidence="12 13">Component of the ubiquinol-cytochrome c oxidoreductase (cytochrome b-c1 complex, complex III, CIII), a multisubunit enzyme composed of 11 subunits. The complex is composed of 3 respiratory subunits cytochrome b, cytochrome c1 and Rieske protein UQCRFS1, 2 core protein subunits UQCRC1/QCR1 and UQCRC2/QCR2, and 6 low-molecular weight protein subunits UQCRH/QCR6, UQCRB/QCR7, UQCRQ/QCR8, UQCR10/QCR9, UQCR11/QCR10 and subunit 9, the cleavage product of Rieske protein UQCRFS1. The complex exists as an obligatory dimer and forms supercomplexes (SCs) in the inner mitochondrial membrane with NADH-ubiquinone oxidoreductase (complex I, CI) and cytochrome c oxidase (complex IV, CIV), resulting in different assemblies (supercomplex SCI(1)III(2)IV(1) and megacomplex MCI(2)III(2)IV(2)). Interacts with UQCC6.</text>
</comment>
<evidence type="ECO:0000256" key="1">
    <source>
        <dbReference type="ARBA" id="ARBA00004434"/>
    </source>
</evidence>
<accession>A0A6J3KGM4</accession>
<evidence type="ECO:0000313" key="14">
    <source>
        <dbReference type="Proteomes" id="UP000504631"/>
    </source>
</evidence>
<keyword evidence="11" id="KW-0472">Membrane</keyword>
<comment type="subcellular location">
    <subcellularLocation>
        <location evidence="1 13">Mitochondrion inner membrane</location>
        <topology evidence="1 13">Single-pass membrane protein</topology>
    </subcellularLocation>
</comment>
<dbReference type="GeneID" id="117234689"/>
<dbReference type="GO" id="GO:0045275">
    <property type="term" value="C:respiratory chain complex III"/>
    <property type="evidence" value="ECO:0007669"/>
    <property type="project" value="UniProtKB-UniRule"/>
</dbReference>
<dbReference type="Gene3D" id="1.20.5.210">
    <property type="entry name" value="Cytochrome b-c1 complex subunit 8"/>
    <property type="match status" value="1"/>
</dbReference>
<proteinExistence type="inferred from homology"/>
<dbReference type="Proteomes" id="UP000504631">
    <property type="component" value="Unplaced"/>
</dbReference>
<evidence type="ECO:0000256" key="4">
    <source>
        <dbReference type="ARBA" id="ARBA00022448"/>
    </source>
</evidence>
<keyword evidence="6" id="KW-0812">Transmembrane</keyword>
<dbReference type="GO" id="GO:0005743">
    <property type="term" value="C:mitochondrial inner membrane"/>
    <property type="evidence" value="ECO:0007669"/>
    <property type="project" value="UniProtKB-SubCell"/>
</dbReference>
<evidence type="ECO:0000256" key="5">
    <source>
        <dbReference type="ARBA" id="ARBA00022660"/>
    </source>
</evidence>
<dbReference type="InterPro" id="IPR036642">
    <property type="entry name" value="Cyt_bc1_su8_sf"/>
</dbReference>
<evidence type="ECO:0000313" key="17">
    <source>
        <dbReference type="RefSeq" id="XP_033352050.1"/>
    </source>
</evidence>
<keyword evidence="8 13" id="KW-0249">Electron transport</keyword>
<evidence type="ECO:0000256" key="8">
    <source>
        <dbReference type="ARBA" id="ARBA00022982"/>
    </source>
</evidence>
<keyword evidence="4 13" id="KW-0813">Transport</keyword>
<evidence type="ECO:0000256" key="11">
    <source>
        <dbReference type="ARBA" id="ARBA00023136"/>
    </source>
</evidence>
<protein>
    <recommendedName>
        <fullName evidence="3 13">Cytochrome b-c1 complex subunit 8</fullName>
    </recommendedName>
    <alternativeName>
        <fullName evidence="13">Complex III subunit 8</fullName>
    </alternativeName>
</protein>
<reference evidence="15 16" key="1">
    <citation type="submission" date="2025-04" db="UniProtKB">
        <authorList>
            <consortium name="RefSeq"/>
        </authorList>
    </citation>
    <scope>IDENTIFICATION</scope>
    <source>
        <tissue evidence="15 16">Muscle</tissue>
    </source>
</reference>
<evidence type="ECO:0000256" key="6">
    <source>
        <dbReference type="ARBA" id="ARBA00022692"/>
    </source>
</evidence>
<gene>
    <name evidence="15 16 17" type="primary">LOC117234689</name>
</gene>
<sequence>MGGKRFGELEKVTGVTFFRLSPYEQSPFAGIREATIRFVKRCRGEFFFITPPFLCTYLLMEWADFEYYKLQRKNPKDYENDT</sequence>
<evidence type="ECO:0000256" key="7">
    <source>
        <dbReference type="ARBA" id="ARBA00022792"/>
    </source>
</evidence>
<dbReference type="RefSeq" id="XP_033352050.1">
    <property type="nucleotide sequence ID" value="XM_033496159.1"/>
</dbReference>
<evidence type="ECO:0000256" key="2">
    <source>
        <dbReference type="ARBA" id="ARBA00007668"/>
    </source>
</evidence>
<keyword evidence="9" id="KW-1133">Transmembrane helix</keyword>
<keyword evidence="7 13" id="KW-0999">Mitochondrion inner membrane</keyword>
<evidence type="ECO:0000313" key="15">
    <source>
        <dbReference type="RefSeq" id="XP_033352047.1"/>
    </source>
</evidence>
<keyword evidence="5 13" id="KW-0679">Respiratory chain</keyword>
<keyword evidence="14" id="KW-1185">Reference proteome</keyword>
<organism evidence="14 17">
    <name type="scientific">Bombus vosnesenskii</name>
    <dbReference type="NCBI Taxonomy" id="207650"/>
    <lineage>
        <taxon>Eukaryota</taxon>
        <taxon>Metazoa</taxon>
        <taxon>Ecdysozoa</taxon>
        <taxon>Arthropoda</taxon>
        <taxon>Hexapoda</taxon>
        <taxon>Insecta</taxon>
        <taxon>Pterygota</taxon>
        <taxon>Neoptera</taxon>
        <taxon>Endopterygota</taxon>
        <taxon>Hymenoptera</taxon>
        <taxon>Apocrita</taxon>
        <taxon>Aculeata</taxon>
        <taxon>Apoidea</taxon>
        <taxon>Anthophila</taxon>
        <taxon>Apidae</taxon>
        <taxon>Bombus</taxon>
        <taxon>Pyrobombus</taxon>
    </lineage>
</organism>
<name>A0A6J3KGM4_9HYME</name>
<evidence type="ECO:0000256" key="10">
    <source>
        <dbReference type="ARBA" id="ARBA00023128"/>
    </source>
</evidence>
<keyword evidence="10 13" id="KW-0496">Mitochondrion</keyword>
<dbReference type="RefSeq" id="XP_033352048.1">
    <property type="nucleotide sequence ID" value="XM_033496157.1"/>
</dbReference>
<dbReference type="KEGG" id="bvk:117234689"/>
<dbReference type="InterPro" id="IPR004205">
    <property type="entry name" value="Cyt_bc1_su8"/>
</dbReference>
<dbReference type="RefSeq" id="XP_033352047.1">
    <property type="nucleotide sequence ID" value="XM_033496156.1"/>
</dbReference>
<evidence type="ECO:0000256" key="13">
    <source>
        <dbReference type="RuleBase" id="RU368118"/>
    </source>
</evidence>
<evidence type="ECO:0000256" key="3">
    <source>
        <dbReference type="ARBA" id="ARBA00016324"/>
    </source>
</evidence>